<accession>A0A3B0SHM6</accession>
<evidence type="ECO:0000259" key="1">
    <source>
        <dbReference type="Pfam" id="PF26312"/>
    </source>
</evidence>
<feature type="domain" description="DUF8083" evidence="1">
    <location>
        <begin position="1"/>
        <end position="136"/>
    </location>
</feature>
<reference evidence="2" key="1">
    <citation type="submission" date="2018-06" db="EMBL/GenBank/DDBJ databases">
        <authorList>
            <person name="Zhirakovskaya E."/>
        </authorList>
    </citation>
    <scope>NUCLEOTIDE SEQUENCE</scope>
</reference>
<dbReference type="AlphaFoldDB" id="A0A3B0SHM6"/>
<feature type="non-terminal residue" evidence="2">
    <location>
        <position position="1"/>
    </location>
</feature>
<organism evidence="2">
    <name type="scientific">hydrothermal vent metagenome</name>
    <dbReference type="NCBI Taxonomy" id="652676"/>
    <lineage>
        <taxon>unclassified sequences</taxon>
        <taxon>metagenomes</taxon>
        <taxon>ecological metagenomes</taxon>
    </lineage>
</organism>
<proteinExistence type="predicted"/>
<name>A0A3B0SHM6_9ZZZZ</name>
<evidence type="ECO:0000313" key="2">
    <source>
        <dbReference type="EMBL" id="VAW03860.1"/>
    </source>
</evidence>
<gene>
    <name evidence="2" type="ORF">MNBD_ACTINO02-2513</name>
</gene>
<dbReference type="EMBL" id="UOEK01000272">
    <property type="protein sequence ID" value="VAW03860.1"/>
    <property type="molecule type" value="Genomic_DNA"/>
</dbReference>
<sequence>TSPWFVPLRWFAGFSPDDRSIYQMDSGMSVRYRASMGSVTRRIDRTVRALDGASFGPGALVPLRDLARWLGGFTEDAVVELDYDRVAELFSEADLALDDSSALVGESIDALEAGDYTTAGIRYREVATRWAPGQARAFVN</sequence>
<protein>
    <recommendedName>
        <fullName evidence="1">DUF8083 domain-containing protein</fullName>
    </recommendedName>
</protein>
<dbReference type="InterPro" id="IPR058396">
    <property type="entry name" value="DUF8083"/>
</dbReference>
<dbReference type="Pfam" id="PF26312">
    <property type="entry name" value="DUF8083"/>
    <property type="match status" value="1"/>
</dbReference>